<dbReference type="EMBL" id="JAQQBS010000001">
    <property type="protein sequence ID" value="KAK0177074.1"/>
    <property type="molecule type" value="Genomic_DNA"/>
</dbReference>
<keyword evidence="2" id="KW-1185">Reference proteome</keyword>
<name>A0AA39FWD6_9HYME</name>
<dbReference type="AlphaFoldDB" id="A0AA39FWD6"/>
<evidence type="ECO:0000313" key="1">
    <source>
        <dbReference type="EMBL" id="KAK0177074.1"/>
    </source>
</evidence>
<accession>A0AA39FWD6</accession>
<dbReference type="Proteomes" id="UP001168990">
    <property type="component" value="Unassembled WGS sequence"/>
</dbReference>
<organism evidence="1 2">
    <name type="scientific">Microctonus aethiopoides</name>
    <dbReference type="NCBI Taxonomy" id="144406"/>
    <lineage>
        <taxon>Eukaryota</taxon>
        <taxon>Metazoa</taxon>
        <taxon>Ecdysozoa</taxon>
        <taxon>Arthropoda</taxon>
        <taxon>Hexapoda</taxon>
        <taxon>Insecta</taxon>
        <taxon>Pterygota</taxon>
        <taxon>Neoptera</taxon>
        <taxon>Endopterygota</taxon>
        <taxon>Hymenoptera</taxon>
        <taxon>Apocrita</taxon>
        <taxon>Ichneumonoidea</taxon>
        <taxon>Braconidae</taxon>
        <taxon>Euphorinae</taxon>
        <taxon>Microctonus</taxon>
    </lineage>
</organism>
<proteinExistence type="predicted"/>
<reference evidence="1" key="1">
    <citation type="journal article" date="2023" name="bioRxiv">
        <title>Scaffold-level genome assemblies of two parasitoid biocontrol wasps reveal the parthenogenesis mechanism and an associated novel virus.</title>
        <authorList>
            <person name="Inwood S."/>
            <person name="Skelly J."/>
            <person name="Guhlin J."/>
            <person name="Harrop T."/>
            <person name="Goldson S."/>
            <person name="Dearden P."/>
        </authorList>
    </citation>
    <scope>NUCLEOTIDE SEQUENCE</scope>
    <source>
        <strain evidence="1">Irish</strain>
        <tissue evidence="1">Whole body</tissue>
    </source>
</reference>
<sequence length="130" mass="15391">MWNDAPNAIKAPNNDLQLLKNLIKYKQIHPKAALEKLCNHFWYLHEQLAGLTHLDSTVAREEKLQIEHHMKRKNTIMTNDDNKQIINIVVDRRRLLATNRCSALLWHLERQTTYILIYIITTKIQISCCY</sequence>
<gene>
    <name evidence="1" type="ORF">PV328_001153</name>
</gene>
<protein>
    <submittedName>
        <fullName evidence="1">Uncharacterized protein</fullName>
    </submittedName>
</protein>
<reference evidence="1" key="2">
    <citation type="submission" date="2023-03" db="EMBL/GenBank/DDBJ databases">
        <authorList>
            <person name="Inwood S.N."/>
            <person name="Skelly J.G."/>
            <person name="Guhlin J."/>
            <person name="Harrop T.W.R."/>
            <person name="Goldson S.G."/>
            <person name="Dearden P.K."/>
        </authorList>
    </citation>
    <scope>NUCLEOTIDE SEQUENCE</scope>
    <source>
        <strain evidence="1">Irish</strain>
        <tissue evidence="1">Whole body</tissue>
    </source>
</reference>
<evidence type="ECO:0000313" key="2">
    <source>
        <dbReference type="Proteomes" id="UP001168990"/>
    </source>
</evidence>
<comment type="caution">
    <text evidence="1">The sequence shown here is derived from an EMBL/GenBank/DDBJ whole genome shotgun (WGS) entry which is preliminary data.</text>
</comment>